<gene>
    <name evidence="2" type="ORF">H8S17_04215</name>
</gene>
<feature type="transmembrane region" description="Helical" evidence="1">
    <location>
        <begin position="24"/>
        <end position="49"/>
    </location>
</feature>
<proteinExistence type="predicted"/>
<comment type="caution">
    <text evidence="2">The sequence shown here is derived from an EMBL/GenBank/DDBJ whole genome shotgun (WGS) entry which is preliminary data.</text>
</comment>
<organism evidence="2 3">
    <name type="scientific">Roseburia zhanii</name>
    <dbReference type="NCBI Taxonomy" id="2763064"/>
    <lineage>
        <taxon>Bacteria</taxon>
        <taxon>Bacillati</taxon>
        <taxon>Bacillota</taxon>
        <taxon>Clostridia</taxon>
        <taxon>Lachnospirales</taxon>
        <taxon>Lachnospiraceae</taxon>
        <taxon>Roseburia</taxon>
    </lineage>
</organism>
<sequence length="207" mass="23772">MNLGSIFNYDNKFFQFINQMVDCIFVSLLFLVCSIPVITAGTAATALYYTVNKAIIHGEGYVFRSFIKAFRTNLKQTVILWLISLGLLGFLFIDLYLTYQMLVSKMPVGYLFYFFLVFFVFLSVWICYLFAYTARFENTTKEILKNVTLILIAHLPFTLLIAVILLLAAGLLYLVLPTVLIVPAAVMVSINPLLERIFRKYMRTQES</sequence>
<dbReference type="Pfam" id="PF04854">
    <property type="entry name" value="DUF624"/>
    <property type="match status" value="1"/>
</dbReference>
<name>A0A923RT33_9FIRM</name>
<reference evidence="2" key="1">
    <citation type="submission" date="2020-08" db="EMBL/GenBank/DDBJ databases">
        <title>Genome public.</title>
        <authorList>
            <person name="Liu C."/>
            <person name="Sun Q."/>
        </authorList>
    </citation>
    <scope>NUCLEOTIDE SEQUENCE</scope>
    <source>
        <strain evidence="2">BX1005</strain>
    </source>
</reference>
<dbReference type="AlphaFoldDB" id="A0A923RT33"/>
<feature type="transmembrane region" description="Helical" evidence="1">
    <location>
        <begin position="143"/>
        <end position="168"/>
    </location>
</feature>
<dbReference type="Proteomes" id="UP000606720">
    <property type="component" value="Unassembled WGS sequence"/>
</dbReference>
<dbReference type="RefSeq" id="WP_186866366.1">
    <property type="nucleotide sequence ID" value="NZ_JACOPH010000002.1"/>
</dbReference>
<protein>
    <submittedName>
        <fullName evidence="2">YesL family protein</fullName>
    </submittedName>
</protein>
<feature type="transmembrane region" description="Helical" evidence="1">
    <location>
        <begin position="78"/>
        <end position="99"/>
    </location>
</feature>
<keyword evidence="1" id="KW-1133">Transmembrane helix</keyword>
<keyword evidence="1" id="KW-0472">Membrane</keyword>
<dbReference type="InterPro" id="IPR006938">
    <property type="entry name" value="DUF624"/>
</dbReference>
<keyword evidence="1" id="KW-0812">Transmembrane</keyword>
<dbReference type="EMBL" id="JACOPH010000002">
    <property type="protein sequence ID" value="MBC5713425.1"/>
    <property type="molecule type" value="Genomic_DNA"/>
</dbReference>
<feature type="transmembrane region" description="Helical" evidence="1">
    <location>
        <begin position="174"/>
        <end position="194"/>
    </location>
</feature>
<accession>A0A923RT33</accession>
<keyword evidence="3" id="KW-1185">Reference proteome</keyword>
<evidence type="ECO:0000256" key="1">
    <source>
        <dbReference type="SAM" id="Phobius"/>
    </source>
</evidence>
<evidence type="ECO:0000313" key="2">
    <source>
        <dbReference type="EMBL" id="MBC5713425.1"/>
    </source>
</evidence>
<feature type="transmembrane region" description="Helical" evidence="1">
    <location>
        <begin position="111"/>
        <end position="131"/>
    </location>
</feature>
<evidence type="ECO:0000313" key="3">
    <source>
        <dbReference type="Proteomes" id="UP000606720"/>
    </source>
</evidence>